<accession>A0A2T8I1G7</accession>
<organism evidence="2">
    <name type="scientific">Panicum hallii</name>
    <dbReference type="NCBI Taxonomy" id="206008"/>
    <lineage>
        <taxon>Eukaryota</taxon>
        <taxon>Viridiplantae</taxon>
        <taxon>Streptophyta</taxon>
        <taxon>Embryophyta</taxon>
        <taxon>Tracheophyta</taxon>
        <taxon>Spermatophyta</taxon>
        <taxon>Magnoliopsida</taxon>
        <taxon>Liliopsida</taxon>
        <taxon>Poales</taxon>
        <taxon>Poaceae</taxon>
        <taxon>PACMAD clade</taxon>
        <taxon>Panicoideae</taxon>
        <taxon>Panicodae</taxon>
        <taxon>Paniceae</taxon>
        <taxon>Panicinae</taxon>
        <taxon>Panicum</taxon>
        <taxon>Panicum sect. Panicum</taxon>
    </lineage>
</organism>
<protein>
    <submittedName>
        <fullName evidence="2">Uncharacterized protein</fullName>
    </submittedName>
</protein>
<name>A0A2T8I1G7_9POAL</name>
<proteinExistence type="predicted"/>
<sequence>MKYSMEREKGIEKVVLTHAASFPTNTMCTSHWSVSLVACSADIESLISSGTYFNLHAQKAFNVFFKLSSNHDDLIGRSAYAFYCLSVISCVLVLWT</sequence>
<dbReference type="Proteomes" id="UP000243499">
    <property type="component" value="Chromosome 9"/>
</dbReference>
<feature type="transmembrane region" description="Helical" evidence="1">
    <location>
        <begin position="74"/>
        <end position="95"/>
    </location>
</feature>
<dbReference type="Gramene" id="PVH31469">
    <property type="protein sequence ID" value="PVH31469"/>
    <property type="gene ID" value="PAHAL_9G153100"/>
</dbReference>
<reference evidence="2" key="1">
    <citation type="submission" date="2018-04" db="EMBL/GenBank/DDBJ databases">
        <title>WGS assembly of Panicum hallii.</title>
        <authorList>
            <person name="Lovell J."/>
            <person name="Jenkins J."/>
            <person name="Lowry D."/>
            <person name="Mamidi S."/>
            <person name="Sreedasyam A."/>
            <person name="Weng X."/>
            <person name="Barry K."/>
            <person name="Bonette J."/>
            <person name="Campitelli B."/>
            <person name="Daum C."/>
            <person name="Gordon S."/>
            <person name="Gould B."/>
            <person name="Lipzen A."/>
            <person name="Macqueen A."/>
            <person name="Palacio-Mejia J."/>
            <person name="Plott C."/>
            <person name="Shakirov E."/>
            <person name="Shu S."/>
            <person name="Yoshinaga Y."/>
            <person name="Zane M."/>
            <person name="Rokhsar D."/>
            <person name="Grimwood J."/>
            <person name="Schmutz J."/>
            <person name="Juenger T."/>
        </authorList>
    </citation>
    <scope>NUCLEOTIDE SEQUENCE [LARGE SCALE GENOMIC DNA]</scope>
    <source>
        <strain evidence="2">FIL2</strain>
    </source>
</reference>
<dbReference type="EMBL" id="CM008054">
    <property type="protein sequence ID" value="PVH31469.1"/>
    <property type="molecule type" value="Genomic_DNA"/>
</dbReference>
<gene>
    <name evidence="2" type="ORF">PAHAL_9G153100</name>
</gene>
<evidence type="ECO:0000256" key="1">
    <source>
        <dbReference type="SAM" id="Phobius"/>
    </source>
</evidence>
<evidence type="ECO:0000313" key="2">
    <source>
        <dbReference type="EMBL" id="PVH31469.1"/>
    </source>
</evidence>
<keyword evidence="1" id="KW-1133">Transmembrane helix</keyword>
<keyword evidence="1" id="KW-0472">Membrane</keyword>
<dbReference type="AlphaFoldDB" id="A0A2T8I1G7"/>
<keyword evidence="1" id="KW-0812">Transmembrane</keyword>